<evidence type="ECO:0000256" key="2">
    <source>
        <dbReference type="ARBA" id="ARBA00022723"/>
    </source>
</evidence>
<dbReference type="GO" id="GO:0046872">
    <property type="term" value="F:metal ion binding"/>
    <property type="evidence" value="ECO:0007669"/>
    <property type="project" value="UniProtKB-KW"/>
</dbReference>
<organism evidence="7 8">
    <name type="scientific">marine gamma proteobacterium HTCC2143</name>
    <dbReference type="NCBI Taxonomy" id="247633"/>
    <lineage>
        <taxon>Bacteria</taxon>
        <taxon>Pseudomonadati</taxon>
        <taxon>Pseudomonadota</taxon>
        <taxon>Gammaproteobacteria</taxon>
        <taxon>Cellvibrionales</taxon>
        <taxon>Spongiibacteraceae</taxon>
        <taxon>BD1-7 clade</taxon>
    </lineage>
</organism>
<dbReference type="OrthoDB" id="581608at2"/>
<dbReference type="PANTHER" id="PTHR30468:SF1">
    <property type="entry name" value="ALPHA-KETOGLUTARATE-DEPENDENT SULFONATE DIOXYGENASE"/>
    <property type="match status" value="1"/>
</dbReference>
<dbReference type="Proteomes" id="UP000004931">
    <property type="component" value="Unassembled WGS sequence"/>
</dbReference>
<sequence>MTTTESKKTAENLWDVTRLAGSLGAEVRGINLAQATDTDITEVQRLLNQHMVLFFPAQFLSEDEHVAFGAHFGPLEGHPNLTNADSHPKLFELRASQGGVADEWHTDITFQEQPALMSILKMVKCPESGGDTMWTNLCDAFDALSPPMQEMCMGLSALHDAHPHDRADKMAIHPVVRIHPETGRKALYVNEHFTRRIVEMSAVESDSVLRFLTRWVQSPRFTVRYHWTEGAIGMWDNRCTQHYVLNDFSEERIIQRVTVMGDRPEGPGPNWEPWTKEAAITAMSRHDRQLGRFLSKQAKG</sequence>
<comment type="caution">
    <text evidence="7">The sequence shown here is derived from an EMBL/GenBank/DDBJ whole genome shotgun (WGS) entry which is preliminary data.</text>
</comment>
<comment type="similarity">
    <text evidence="1">Belongs to the TfdA dioxygenase family.</text>
</comment>
<proteinExistence type="inferred from homology"/>
<feature type="domain" description="TauD/TfdA-like" evidence="6">
    <location>
        <begin position="16"/>
        <end position="258"/>
    </location>
</feature>
<evidence type="ECO:0000256" key="4">
    <source>
        <dbReference type="ARBA" id="ARBA00023002"/>
    </source>
</evidence>
<keyword evidence="5" id="KW-0408">Iron</keyword>
<dbReference type="eggNOG" id="COG2175">
    <property type="taxonomic scope" value="Bacteria"/>
</dbReference>
<gene>
    <name evidence="7" type="ORF">GP2143_17726</name>
</gene>
<dbReference type="SUPFAM" id="SSF51197">
    <property type="entry name" value="Clavaminate synthase-like"/>
    <property type="match status" value="1"/>
</dbReference>
<dbReference type="PANTHER" id="PTHR30468">
    <property type="entry name" value="ALPHA-KETOGLUTARATE-DEPENDENT SULFONATE DIOXYGENASE"/>
    <property type="match status" value="1"/>
</dbReference>
<dbReference type="AlphaFoldDB" id="A0YAG5"/>
<keyword evidence="3 7" id="KW-0223">Dioxygenase</keyword>
<dbReference type="Pfam" id="PF02668">
    <property type="entry name" value="TauD"/>
    <property type="match status" value="1"/>
</dbReference>
<dbReference type="InterPro" id="IPR051323">
    <property type="entry name" value="AtsK-like"/>
</dbReference>
<keyword evidence="4" id="KW-0560">Oxidoreductase</keyword>
<dbReference type="STRING" id="247633.GP2143_17726"/>
<dbReference type="InterPro" id="IPR003819">
    <property type="entry name" value="TauD/TfdA-like"/>
</dbReference>
<evidence type="ECO:0000256" key="1">
    <source>
        <dbReference type="ARBA" id="ARBA00005896"/>
    </source>
</evidence>
<reference evidence="7 8" key="1">
    <citation type="journal article" date="2010" name="J. Bacteriol.">
        <title>Genome sequence of the oligotrophic marine Gammaproteobacterium HTCC2143, isolated from the Oregon Coast.</title>
        <authorList>
            <person name="Oh H.M."/>
            <person name="Kang I."/>
            <person name="Ferriera S."/>
            <person name="Giovannoni S.J."/>
            <person name="Cho J.C."/>
        </authorList>
    </citation>
    <scope>NUCLEOTIDE SEQUENCE [LARGE SCALE GENOMIC DNA]</scope>
    <source>
        <strain evidence="7 8">HTCC2143</strain>
    </source>
</reference>
<dbReference type="EMBL" id="AAVT01000001">
    <property type="protein sequence ID" value="EAW33119.1"/>
    <property type="molecule type" value="Genomic_DNA"/>
</dbReference>
<evidence type="ECO:0000313" key="8">
    <source>
        <dbReference type="Proteomes" id="UP000004931"/>
    </source>
</evidence>
<evidence type="ECO:0000256" key="5">
    <source>
        <dbReference type="ARBA" id="ARBA00023004"/>
    </source>
</evidence>
<evidence type="ECO:0000313" key="7">
    <source>
        <dbReference type="EMBL" id="EAW33119.1"/>
    </source>
</evidence>
<dbReference type="GO" id="GO:0005737">
    <property type="term" value="C:cytoplasm"/>
    <property type="evidence" value="ECO:0007669"/>
    <property type="project" value="TreeGrafter"/>
</dbReference>
<name>A0YAG5_9GAMM</name>
<dbReference type="InterPro" id="IPR042098">
    <property type="entry name" value="TauD-like_sf"/>
</dbReference>
<evidence type="ECO:0000256" key="3">
    <source>
        <dbReference type="ARBA" id="ARBA00022964"/>
    </source>
</evidence>
<dbReference type="GO" id="GO:0016706">
    <property type="term" value="F:2-oxoglutarate-dependent dioxygenase activity"/>
    <property type="evidence" value="ECO:0007669"/>
    <property type="project" value="TreeGrafter"/>
</dbReference>
<accession>A0YAG5</accession>
<dbReference type="Gene3D" id="3.60.130.10">
    <property type="entry name" value="Clavaminate synthase-like"/>
    <property type="match status" value="1"/>
</dbReference>
<keyword evidence="8" id="KW-1185">Reference proteome</keyword>
<keyword evidence="2" id="KW-0479">Metal-binding</keyword>
<evidence type="ECO:0000259" key="6">
    <source>
        <dbReference type="Pfam" id="PF02668"/>
    </source>
</evidence>
<protein>
    <submittedName>
        <fullName evidence="7">Putative dioxygenase</fullName>
    </submittedName>
</protein>